<name>A0A9J6PP65_9GAMM</name>
<dbReference type="Proteomes" id="UP001064262">
    <property type="component" value="Unassembled WGS sequence"/>
</dbReference>
<dbReference type="RefSeq" id="WP_267142677.1">
    <property type="nucleotide sequence ID" value="NZ_JAODIL010000071.1"/>
</dbReference>
<evidence type="ECO:0000313" key="2">
    <source>
        <dbReference type="Proteomes" id="UP001064262"/>
    </source>
</evidence>
<protein>
    <submittedName>
        <fullName evidence="1">Uncharacterized protein</fullName>
    </submittedName>
</protein>
<evidence type="ECO:0000313" key="1">
    <source>
        <dbReference type="EMBL" id="MCU5779210.1"/>
    </source>
</evidence>
<sequence>MRGKPERPFLHAIRSLTARRGIILITLSENDQHKHYPVSSPDPAEAIKFRMAQADLKPAVCSDKLYRLTAKKDHHERI</sequence>
<accession>A0A9J6PP65</accession>
<dbReference type="AlphaFoldDB" id="A0A9J6PP65"/>
<gene>
    <name evidence="1" type="ORF">N5923_17140</name>
</gene>
<comment type="caution">
    <text evidence="1">The sequence shown here is derived from an EMBL/GenBank/DDBJ whole genome shotgun (WGS) entry which is preliminary data.</text>
</comment>
<keyword evidence="2" id="KW-1185">Reference proteome</keyword>
<proteinExistence type="predicted"/>
<dbReference type="EMBL" id="JAODIM010000042">
    <property type="protein sequence ID" value="MCU5779210.1"/>
    <property type="molecule type" value="Genomic_DNA"/>
</dbReference>
<reference evidence="1" key="1">
    <citation type="submission" date="2022-09" db="EMBL/GenBank/DDBJ databases">
        <title>Winslowiella arboricola sp. nov., isolated from bleeding cankers on broadleaf hosts.</title>
        <authorList>
            <person name="Brady C."/>
            <person name="Kaur S."/>
            <person name="Crampton B."/>
            <person name="Maddock D."/>
            <person name="Arnold D."/>
            <person name="Denman S."/>
        </authorList>
    </citation>
    <scope>NUCLEOTIDE SEQUENCE</scope>
    <source>
        <strain evidence="1">BAC 15a-03b</strain>
    </source>
</reference>
<organism evidence="1 2">
    <name type="scientific">Winslowiella arboricola</name>
    <dbReference type="NCBI Taxonomy" id="2978220"/>
    <lineage>
        <taxon>Bacteria</taxon>
        <taxon>Pseudomonadati</taxon>
        <taxon>Pseudomonadota</taxon>
        <taxon>Gammaproteobacteria</taxon>
        <taxon>Enterobacterales</taxon>
        <taxon>Erwiniaceae</taxon>
        <taxon>Winslowiella</taxon>
    </lineage>
</organism>